<keyword evidence="1" id="KW-0812">Transmembrane</keyword>
<dbReference type="RefSeq" id="XP_024578054.1">
    <property type="nucleotide sequence ID" value="XM_024727482.1"/>
</dbReference>
<proteinExistence type="predicted"/>
<dbReference type="Proteomes" id="UP000054928">
    <property type="component" value="Unassembled WGS sequence"/>
</dbReference>
<accession>A0A0P1AL48</accession>
<dbReference type="EMBL" id="CCYD01000586">
    <property type="protein sequence ID" value="CEG41685.1"/>
    <property type="molecule type" value="Genomic_DNA"/>
</dbReference>
<name>A0A0P1AL48_PLAHL</name>
<evidence type="ECO:0000256" key="1">
    <source>
        <dbReference type="SAM" id="Phobius"/>
    </source>
</evidence>
<keyword evidence="1" id="KW-1133">Transmembrane helix</keyword>
<dbReference type="GeneID" id="36407073"/>
<reference evidence="3" key="1">
    <citation type="submission" date="2014-09" db="EMBL/GenBank/DDBJ databases">
        <authorList>
            <person name="Sharma Rahul"/>
            <person name="Thines Marco"/>
        </authorList>
    </citation>
    <scope>NUCLEOTIDE SEQUENCE [LARGE SCALE GENOMIC DNA]</scope>
</reference>
<keyword evidence="1" id="KW-0472">Membrane</keyword>
<feature type="transmembrane region" description="Helical" evidence="1">
    <location>
        <begin position="31"/>
        <end position="49"/>
    </location>
</feature>
<evidence type="ECO:0000313" key="2">
    <source>
        <dbReference type="EMBL" id="CEG41685.1"/>
    </source>
</evidence>
<protein>
    <submittedName>
        <fullName evidence="2">Uncharacterized protein</fullName>
    </submittedName>
</protein>
<sequence>MTPTQLHESTIVRAVVIAAQNIAHLSSFLGFVHHFLALSSFTLFIVQMAHSEG</sequence>
<organism evidence="2 3">
    <name type="scientific">Plasmopara halstedii</name>
    <name type="common">Downy mildew of sunflower</name>
    <dbReference type="NCBI Taxonomy" id="4781"/>
    <lineage>
        <taxon>Eukaryota</taxon>
        <taxon>Sar</taxon>
        <taxon>Stramenopiles</taxon>
        <taxon>Oomycota</taxon>
        <taxon>Peronosporomycetes</taxon>
        <taxon>Peronosporales</taxon>
        <taxon>Peronosporaceae</taxon>
        <taxon>Plasmopara</taxon>
    </lineage>
</organism>
<dbReference type="AlphaFoldDB" id="A0A0P1AL48"/>
<evidence type="ECO:0000313" key="3">
    <source>
        <dbReference type="Proteomes" id="UP000054928"/>
    </source>
</evidence>
<keyword evidence="3" id="KW-1185">Reference proteome</keyword>